<gene>
    <name evidence="1" type="ORF">M9H77_02772</name>
</gene>
<proteinExistence type="predicted"/>
<dbReference type="Proteomes" id="UP001060085">
    <property type="component" value="Linkage Group LG01"/>
</dbReference>
<protein>
    <submittedName>
        <fullName evidence="1">Uncharacterized protein</fullName>
    </submittedName>
</protein>
<name>A0ACC0C9B1_CATRO</name>
<reference evidence="2" key="1">
    <citation type="journal article" date="2023" name="Nat. Plants">
        <title>Single-cell RNA sequencing provides a high-resolution roadmap for understanding the multicellular compartmentation of specialized metabolism.</title>
        <authorList>
            <person name="Sun S."/>
            <person name="Shen X."/>
            <person name="Li Y."/>
            <person name="Li Y."/>
            <person name="Wang S."/>
            <person name="Li R."/>
            <person name="Zhang H."/>
            <person name="Shen G."/>
            <person name="Guo B."/>
            <person name="Wei J."/>
            <person name="Xu J."/>
            <person name="St-Pierre B."/>
            <person name="Chen S."/>
            <person name="Sun C."/>
        </authorList>
    </citation>
    <scope>NUCLEOTIDE SEQUENCE [LARGE SCALE GENOMIC DNA]</scope>
</reference>
<organism evidence="1 2">
    <name type="scientific">Catharanthus roseus</name>
    <name type="common">Madagascar periwinkle</name>
    <name type="synonym">Vinca rosea</name>
    <dbReference type="NCBI Taxonomy" id="4058"/>
    <lineage>
        <taxon>Eukaryota</taxon>
        <taxon>Viridiplantae</taxon>
        <taxon>Streptophyta</taxon>
        <taxon>Embryophyta</taxon>
        <taxon>Tracheophyta</taxon>
        <taxon>Spermatophyta</taxon>
        <taxon>Magnoliopsida</taxon>
        <taxon>eudicotyledons</taxon>
        <taxon>Gunneridae</taxon>
        <taxon>Pentapetalae</taxon>
        <taxon>asterids</taxon>
        <taxon>lamiids</taxon>
        <taxon>Gentianales</taxon>
        <taxon>Apocynaceae</taxon>
        <taxon>Rauvolfioideae</taxon>
        <taxon>Vinceae</taxon>
        <taxon>Catharanthinae</taxon>
        <taxon>Catharanthus</taxon>
    </lineage>
</organism>
<dbReference type="EMBL" id="CM044701">
    <property type="protein sequence ID" value="KAI5681544.1"/>
    <property type="molecule type" value="Genomic_DNA"/>
</dbReference>
<evidence type="ECO:0000313" key="2">
    <source>
        <dbReference type="Proteomes" id="UP001060085"/>
    </source>
</evidence>
<accession>A0ACC0C9B1</accession>
<keyword evidence="2" id="KW-1185">Reference proteome</keyword>
<sequence length="154" mass="17349">MTYNIASRLVLIKLVCSRHLVFLVHCLRVAVREEGGNHANVVELTKVFPIIVSFKRLEASYPKVRLGTELTAMISLPCPINYLRDKARRIKIPHVERTGDLAKNLPFAKCSFVTSPTISVLGRIIVAWALTGLVEWYGKNAGDLRRKDDSFRST</sequence>
<comment type="caution">
    <text evidence="1">The sequence shown here is derived from an EMBL/GenBank/DDBJ whole genome shotgun (WGS) entry which is preliminary data.</text>
</comment>
<evidence type="ECO:0000313" key="1">
    <source>
        <dbReference type="EMBL" id="KAI5681544.1"/>
    </source>
</evidence>